<comment type="similarity">
    <text evidence="6">Belongs to the class I-like SAM-binding methyltransferase superfamily. C5-methyltransferase family.</text>
</comment>
<dbReference type="InterPro" id="IPR001525">
    <property type="entry name" value="C5_MeTfrase"/>
</dbReference>
<evidence type="ECO:0000256" key="4">
    <source>
        <dbReference type="ARBA" id="ARBA00022691"/>
    </source>
</evidence>
<organism evidence="7 8">
    <name type="scientific">Sinomonas terricola</name>
    <dbReference type="NCBI Taxonomy" id="3110330"/>
    <lineage>
        <taxon>Bacteria</taxon>
        <taxon>Bacillati</taxon>
        <taxon>Actinomycetota</taxon>
        <taxon>Actinomycetes</taxon>
        <taxon>Micrococcales</taxon>
        <taxon>Micrococcaceae</taxon>
        <taxon>Sinomonas</taxon>
    </lineage>
</organism>
<name>A0ABU5T0T1_9MICC</name>
<keyword evidence="8" id="KW-1185">Reference proteome</keyword>
<accession>A0ABU5T0T1</accession>
<proteinExistence type="inferred from homology"/>
<dbReference type="PRINTS" id="PR00105">
    <property type="entry name" value="C5METTRFRASE"/>
</dbReference>
<dbReference type="InterPro" id="IPR018117">
    <property type="entry name" value="C5_DNA_meth_AS"/>
</dbReference>
<dbReference type="PROSITE" id="PS51679">
    <property type="entry name" value="SAM_MT_C5"/>
    <property type="match status" value="1"/>
</dbReference>
<gene>
    <name evidence="7" type="ORF">SPF06_00900</name>
</gene>
<dbReference type="EC" id="2.1.1.37" evidence="1"/>
<keyword evidence="2 6" id="KW-0489">Methyltransferase</keyword>
<dbReference type="Proteomes" id="UP001304769">
    <property type="component" value="Unassembled WGS sequence"/>
</dbReference>
<dbReference type="InterPro" id="IPR029063">
    <property type="entry name" value="SAM-dependent_MTases_sf"/>
</dbReference>
<dbReference type="PANTHER" id="PTHR10629:SF52">
    <property type="entry name" value="DNA (CYTOSINE-5)-METHYLTRANSFERASE 1"/>
    <property type="match status" value="1"/>
</dbReference>
<sequence length="203" mass="22233">MEGAERGEPTMKYGEVCSGYGGLSLAIEEAFPGAELAWYSEYEEAPSKIMAEHWPGVPNHGDMTAIDWAAVEPVELISGGTPCQDLSHAGRRRGMTEGTRSNLWVCMREAIAIIKPTYVVWENVRGAYSACADSEIDRDLGRCPRCLDPKSGARHAPNLRALGRVLGDLSSLGFDAEWRGLRAADVGAPHGRFRVFVLARRRD</sequence>
<dbReference type="PANTHER" id="PTHR10629">
    <property type="entry name" value="CYTOSINE-SPECIFIC METHYLTRANSFERASE"/>
    <property type="match status" value="1"/>
</dbReference>
<dbReference type="EMBL" id="JAYGGQ010000001">
    <property type="protein sequence ID" value="MEA5453268.1"/>
    <property type="molecule type" value="Genomic_DNA"/>
</dbReference>
<dbReference type="SUPFAM" id="SSF53335">
    <property type="entry name" value="S-adenosyl-L-methionine-dependent methyltransferases"/>
    <property type="match status" value="1"/>
</dbReference>
<evidence type="ECO:0000313" key="8">
    <source>
        <dbReference type="Proteomes" id="UP001304769"/>
    </source>
</evidence>
<evidence type="ECO:0000313" key="7">
    <source>
        <dbReference type="EMBL" id="MEA5453268.1"/>
    </source>
</evidence>
<dbReference type="Gene3D" id="3.40.50.150">
    <property type="entry name" value="Vaccinia Virus protein VP39"/>
    <property type="match status" value="1"/>
</dbReference>
<feature type="active site" evidence="6">
    <location>
        <position position="83"/>
    </location>
</feature>
<evidence type="ECO:0000256" key="3">
    <source>
        <dbReference type="ARBA" id="ARBA00022679"/>
    </source>
</evidence>
<reference evidence="7 8" key="1">
    <citation type="submission" date="2023-12" db="EMBL/GenBank/DDBJ databases">
        <title>Sinomonas terricola sp. nov, isolated from litchi orchard soil in Guangdong, PR China.</title>
        <authorList>
            <person name="Jiaxin W."/>
            <person name="Yang Z."/>
            <person name="Honghui Z."/>
        </authorList>
    </citation>
    <scope>NUCLEOTIDE SEQUENCE [LARGE SCALE GENOMIC DNA]</scope>
    <source>
        <strain evidence="7 8">JGH33</strain>
    </source>
</reference>
<evidence type="ECO:0000256" key="5">
    <source>
        <dbReference type="ARBA" id="ARBA00022747"/>
    </source>
</evidence>
<protein>
    <recommendedName>
        <fullName evidence="1">DNA (cytosine-5-)-methyltransferase</fullName>
        <ecNumber evidence="1">2.1.1.37</ecNumber>
    </recommendedName>
</protein>
<keyword evidence="3 6" id="KW-0808">Transferase</keyword>
<dbReference type="GO" id="GO:0008168">
    <property type="term" value="F:methyltransferase activity"/>
    <property type="evidence" value="ECO:0007669"/>
    <property type="project" value="UniProtKB-KW"/>
</dbReference>
<comment type="caution">
    <text evidence="7">The sequence shown here is derived from an EMBL/GenBank/DDBJ whole genome shotgun (WGS) entry which is preliminary data.</text>
</comment>
<dbReference type="RefSeq" id="WP_323277037.1">
    <property type="nucleotide sequence ID" value="NZ_JAYGGQ010000001.1"/>
</dbReference>
<keyword evidence="4 6" id="KW-0949">S-adenosyl-L-methionine</keyword>
<keyword evidence="5" id="KW-0680">Restriction system</keyword>
<dbReference type="GO" id="GO:0032259">
    <property type="term" value="P:methylation"/>
    <property type="evidence" value="ECO:0007669"/>
    <property type="project" value="UniProtKB-KW"/>
</dbReference>
<dbReference type="Pfam" id="PF00145">
    <property type="entry name" value="DNA_methylase"/>
    <property type="match status" value="1"/>
</dbReference>
<evidence type="ECO:0000256" key="2">
    <source>
        <dbReference type="ARBA" id="ARBA00022603"/>
    </source>
</evidence>
<dbReference type="PROSITE" id="PS00094">
    <property type="entry name" value="C5_MTASE_1"/>
    <property type="match status" value="1"/>
</dbReference>
<evidence type="ECO:0000256" key="1">
    <source>
        <dbReference type="ARBA" id="ARBA00011975"/>
    </source>
</evidence>
<evidence type="ECO:0000256" key="6">
    <source>
        <dbReference type="PROSITE-ProRule" id="PRU01016"/>
    </source>
</evidence>
<dbReference type="InterPro" id="IPR050390">
    <property type="entry name" value="C5-Methyltransferase"/>
</dbReference>